<evidence type="ECO:0000313" key="11">
    <source>
        <dbReference type="Proteomes" id="UP000231279"/>
    </source>
</evidence>
<evidence type="ECO:0000313" key="10">
    <source>
        <dbReference type="EMBL" id="PIN22468.1"/>
    </source>
</evidence>
<keyword evidence="11" id="KW-1185">Reference proteome</keyword>
<evidence type="ECO:0000256" key="4">
    <source>
        <dbReference type="ARBA" id="ARBA00022692"/>
    </source>
</evidence>
<reference evidence="11" key="1">
    <citation type="journal article" date="2018" name="Gigascience">
        <title>Genome assembly of the Pink Ipe (Handroanthus impetiginosus, Bignoniaceae), a highly valued, ecologically keystone Neotropical timber forest tree.</title>
        <authorList>
            <person name="Silva-Junior O.B."/>
            <person name="Grattapaglia D."/>
            <person name="Novaes E."/>
            <person name="Collevatti R.G."/>
        </authorList>
    </citation>
    <scope>NUCLEOTIDE SEQUENCE [LARGE SCALE GENOMIC DNA]</scope>
    <source>
        <strain evidence="11">cv. UFG-1</strain>
    </source>
</reference>
<feature type="transmembrane region" description="Helical" evidence="9">
    <location>
        <begin position="158"/>
        <end position="182"/>
    </location>
</feature>
<evidence type="ECO:0000256" key="6">
    <source>
        <dbReference type="ARBA" id="ARBA00022927"/>
    </source>
</evidence>
<protein>
    <recommendedName>
        <fullName evidence="12">Sexual differentiation process protein ISP4</fullName>
    </recommendedName>
</protein>
<keyword evidence="8 9" id="KW-0472">Membrane</keyword>
<feature type="transmembrane region" description="Helical" evidence="9">
    <location>
        <begin position="99"/>
        <end position="124"/>
    </location>
</feature>
<sequence>MLNEKEDPNILENVDGGTNKGQMSRSKFFLITFFCGFLWYLIPGYLFQILQSISWVCWVFPRSVTAHQIGSGWQGLGVGALTLDWSTTAFLSGPLVSPFFAIANVFIGYFGTTYIMMPICYWVLNVYNAKTFPINSMGLLLELDTKPYRKQGRIHLSLAYVFTFGFSFATLASTVTHVALFYGREIYECYWASSKAEKDIHTKLMKSYKEVPSWWFYFLLAMTKVVSVSLCIFLKKEIQMPFWAILLAAALAFSFTLPISIITATTNQTPGLNIITEYIMGVIYPGKSIANVCFKVYGYISMVRAISFLSDFKLGHYMKIPPRSIFLVQLVGAMIANTLSMIVAWWLLHLDGICNPDKFSNSPWTCPTDHIFFDASIIWGLIGSKRILGNEGNYSELNWFFLGGLLGPIVVWGCHKAFPKYSWIPLINLPVILGVAGNMPYVSGLTYNSWIFVGTIFNFLYNYVLSAALEAGVAFMVVFLYFTVGIENTTISWWGNNGSERFEHSEHCDLASCPTAKGVTVDRCPVF</sequence>
<evidence type="ECO:0000256" key="2">
    <source>
        <dbReference type="ARBA" id="ARBA00005484"/>
    </source>
</evidence>
<feature type="transmembrane region" description="Helical" evidence="9">
    <location>
        <begin position="214"/>
        <end position="234"/>
    </location>
</feature>
<evidence type="ECO:0000256" key="8">
    <source>
        <dbReference type="ARBA" id="ARBA00023136"/>
    </source>
</evidence>
<evidence type="ECO:0008006" key="12">
    <source>
        <dbReference type="Google" id="ProtNLM"/>
    </source>
</evidence>
<evidence type="ECO:0000256" key="3">
    <source>
        <dbReference type="ARBA" id="ARBA00022448"/>
    </source>
</evidence>
<accession>A0A2G9HY91</accession>
<keyword evidence="3" id="KW-0813">Transport</keyword>
<feature type="transmembrane region" description="Helical" evidence="9">
    <location>
        <begin position="241"/>
        <end position="262"/>
    </location>
</feature>
<dbReference type="GO" id="GO:0016020">
    <property type="term" value="C:membrane"/>
    <property type="evidence" value="ECO:0007669"/>
    <property type="project" value="UniProtKB-SubCell"/>
</dbReference>
<keyword evidence="6" id="KW-0653">Protein transport</keyword>
<gene>
    <name evidence="10" type="ORF">CDL12_04820</name>
</gene>
<keyword evidence="7 9" id="KW-1133">Transmembrane helix</keyword>
<dbReference type="GO" id="GO:0015031">
    <property type="term" value="P:protein transport"/>
    <property type="evidence" value="ECO:0007669"/>
    <property type="project" value="UniProtKB-KW"/>
</dbReference>
<comment type="caution">
    <text evidence="10">The sequence shown here is derived from an EMBL/GenBank/DDBJ whole genome shotgun (WGS) entry which is preliminary data.</text>
</comment>
<keyword evidence="5" id="KW-0571">Peptide transport</keyword>
<feature type="transmembrane region" description="Helical" evidence="9">
    <location>
        <begin position="326"/>
        <end position="348"/>
    </location>
</feature>
<feature type="transmembrane region" description="Helical" evidence="9">
    <location>
        <begin position="461"/>
        <end position="482"/>
    </location>
</feature>
<dbReference type="Pfam" id="PF03169">
    <property type="entry name" value="OPT"/>
    <property type="match status" value="1"/>
</dbReference>
<dbReference type="InterPro" id="IPR004648">
    <property type="entry name" value="Oligpept_transpt"/>
</dbReference>
<dbReference type="InterPro" id="IPR004813">
    <property type="entry name" value="OPT"/>
</dbReference>
<dbReference type="STRING" id="429701.A0A2G9HY91"/>
<comment type="subcellular location">
    <subcellularLocation>
        <location evidence="1">Membrane</location>
        <topology evidence="1">Multi-pass membrane protein</topology>
    </subcellularLocation>
</comment>
<dbReference type="GO" id="GO:0035673">
    <property type="term" value="F:oligopeptide transmembrane transporter activity"/>
    <property type="evidence" value="ECO:0007669"/>
    <property type="project" value="InterPro"/>
</dbReference>
<evidence type="ECO:0000256" key="9">
    <source>
        <dbReference type="SAM" id="Phobius"/>
    </source>
</evidence>
<dbReference type="EMBL" id="NKXS01000754">
    <property type="protein sequence ID" value="PIN22468.1"/>
    <property type="molecule type" value="Genomic_DNA"/>
</dbReference>
<dbReference type="OrthoDB" id="9986677at2759"/>
<comment type="similarity">
    <text evidence="2">Belongs to the oligopeptide OPT transporter (TC 2.A.67.1) family.</text>
</comment>
<feature type="transmembrane region" description="Helical" evidence="9">
    <location>
        <begin position="397"/>
        <end position="414"/>
    </location>
</feature>
<keyword evidence="4 9" id="KW-0812">Transmembrane</keyword>
<evidence type="ECO:0000256" key="1">
    <source>
        <dbReference type="ARBA" id="ARBA00004141"/>
    </source>
</evidence>
<name>A0A2G9HY91_9LAMI</name>
<proteinExistence type="inferred from homology"/>
<dbReference type="NCBIfam" id="TIGR00728">
    <property type="entry name" value="OPT_sfam"/>
    <property type="match status" value="1"/>
</dbReference>
<evidence type="ECO:0000256" key="5">
    <source>
        <dbReference type="ARBA" id="ARBA00022856"/>
    </source>
</evidence>
<organism evidence="10 11">
    <name type="scientific">Handroanthus impetiginosus</name>
    <dbReference type="NCBI Taxonomy" id="429701"/>
    <lineage>
        <taxon>Eukaryota</taxon>
        <taxon>Viridiplantae</taxon>
        <taxon>Streptophyta</taxon>
        <taxon>Embryophyta</taxon>
        <taxon>Tracheophyta</taxon>
        <taxon>Spermatophyta</taxon>
        <taxon>Magnoliopsida</taxon>
        <taxon>eudicotyledons</taxon>
        <taxon>Gunneridae</taxon>
        <taxon>Pentapetalae</taxon>
        <taxon>asterids</taxon>
        <taxon>lamiids</taxon>
        <taxon>Lamiales</taxon>
        <taxon>Bignoniaceae</taxon>
        <taxon>Crescentiina</taxon>
        <taxon>Tabebuia alliance</taxon>
        <taxon>Handroanthus</taxon>
    </lineage>
</organism>
<feature type="transmembrane region" description="Helical" evidence="9">
    <location>
        <begin position="28"/>
        <end position="50"/>
    </location>
</feature>
<dbReference type="PANTHER" id="PTHR22601">
    <property type="entry name" value="ISP4 LIKE PROTEIN"/>
    <property type="match status" value="1"/>
</dbReference>
<feature type="transmembrane region" description="Helical" evidence="9">
    <location>
        <begin position="421"/>
        <end position="441"/>
    </location>
</feature>
<dbReference type="Proteomes" id="UP000231279">
    <property type="component" value="Unassembled WGS sequence"/>
</dbReference>
<evidence type="ECO:0000256" key="7">
    <source>
        <dbReference type="ARBA" id="ARBA00022989"/>
    </source>
</evidence>
<dbReference type="AlphaFoldDB" id="A0A2G9HY91"/>